<evidence type="ECO:0000313" key="4">
    <source>
        <dbReference type="EMBL" id="QDS90221.1"/>
    </source>
</evidence>
<dbReference type="InterPro" id="IPR013320">
    <property type="entry name" value="ConA-like_dom_sf"/>
</dbReference>
<accession>A0A517M5S8</accession>
<dbReference type="EC" id="3.1.3.1" evidence="4"/>
<proteinExistence type="predicted"/>
<reference evidence="4 5" key="1">
    <citation type="submission" date="2019-02" db="EMBL/GenBank/DDBJ databases">
        <title>Deep-cultivation of Planctomycetes and their phenomic and genomic characterization uncovers novel biology.</title>
        <authorList>
            <person name="Wiegand S."/>
            <person name="Jogler M."/>
            <person name="Boedeker C."/>
            <person name="Pinto D."/>
            <person name="Vollmers J."/>
            <person name="Rivas-Marin E."/>
            <person name="Kohn T."/>
            <person name="Peeters S.H."/>
            <person name="Heuer A."/>
            <person name="Rast P."/>
            <person name="Oberbeckmann S."/>
            <person name="Bunk B."/>
            <person name="Jeske O."/>
            <person name="Meyerdierks A."/>
            <person name="Storesund J.E."/>
            <person name="Kallscheuer N."/>
            <person name="Luecker S."/>
            <person name="Lage O.M."/>
            <person name="Pohl T."/>
            <person name="Merkel B.J."/>
            <person name="Hornburger P."/>
            <person name="Mueller R.-W."/>
            <person name="Bruemmer F."/>
            <person name="Labrenz M."/>
            <person name="Spormann A.M."/>
            <person name="Op den Camp H."/>
            <person name="Overmann J."/>
            <person name="Amann R."/>
            <person name="Jetten M.S.M."/>
            <person name="Mascher T."/>
            <person name="Medema M.H."/>
            <person name="Devos D.P."/>
            <person name="Kaster A.-K."/>
            <person name="Ovreas L."/>
            <person name="Rohde M."/>
            <person name="Galperin M.Y."/>
            <person name="Jogler C."/>
        </authorList>
    </citation>
    <scope>NUCLEOTIDE SEQUENCE [LARGE SCALE GENOMIC DNA]</scope>
    <source>
        <strain evidence="4 5">EC9</strain>
    </source>
</reference>
<dbReference type="PANTHER" id="PTHR33987:SF1">
    <property type="entry name" value="CALCINEURIN-LIKE METALLO-PHOSPHOESTERASE SUPERFAMILY PROTEIN"/>
    <property type="match status" value="1"/>
</dbReference>
<dbReference type="SUPFAM" id="SSF49899">
    <property type="entry name" value="Concanavalin A-like lectins/glucanases"/>
    <property type="match status" value="1"/>
</dbReference>
<protein>
    <submittedName>
        <fullName evidence="4">Alkaline phosphatase D</fullName>
        <ecNumber evidence="4">3.1.3.1</ecNumber>
    </submittedName>
</protein>
<dbReference type="Pfam" id="PF09423">
    <property type="entry name" value="PhoD"/>
    <property type="match status" value="1"/>
</dbReference>
<dbReference type="OrthoDB" id="9763616at2"/>
<dbReference type="SMART" id="SM00560">
    <property type="entry name" value="LamGL"/>
    <property type="match status" value="1"/>
</dbReference>
<evidence type="ECO:0000313" key="5">
    <source>
        <dbReference type="Proteomes" id="UP000319557"/>
    </source>
</evidence>
<dbReference type="InterPro" id="IPR006558">
    <property type="entry name" value="LamG-like"/>
</dbReference>
<evidence type="ECO:0000256" key="1">
    <source>
        <dbReference type="ARBA" id="ARBA00022729"/>
    </source>
</evidence>
<keyword evidence="5" id="KW-1185">Reference proteome</keyword>
<dbReference type="InterPro" id="IPR038607">
    <property type="entry name" value="PhoD-like_sf"/>
</dbReference>
<keyword evidence="2" id="KW-1015">Disulfide bond</keyword>
<dbReference type="KEGG" id="ruv:EC9_44280"/>
<sequence>MSAPNRPAPVETLADRIALFASTRAWRVGLLVVLIAAIQLPACANDVVGPVVGAVESTTAHLLYRPAAAEKRMRLTLLSETGDVIKTVDASSEQANDYVAKFAVAGLQPGTTYRYKIEELTGKANRQSKSIALVEADEKHAFTTATPARDDNRVSVGFVSCVDIEPNGMWADMQELEIDTLCLMGDTPYIDTADLKVVRDRHRKFMQMDELAALARSTPVVGTWDDHDFGLNNGNGLNMQKGKPATRRGFVEYRAHSKYGNGSEGVYHKVDLGMIEVFLLDPRYFSQTEPSPVDPSQPTCFGKQQWEWLLDGLQQSKAPFKVLAMGAIWEDKKNSETDDMFTYWYERDALLDFVKQQKIGGVVLLGGDIHVARHLRHPQRVGYDLHDFVISPGHTRVITELDVYHPSLEWSLVEGWQFLTLTASGKGADRKLVAQFRQPEGIVNREVVIDLASATPIPTEDNKDTTSLSRELRAYWSFDGDLSNASVLGDRIDASAKNGAAVVADAGIRGGAVQLKRSQQQFLNVPRSFLDENSTAHTVSAWFRSDSLPAHGSSERQFLFESTAEGSPDGQRAWHLSLGLRTGENPDQVNVQVHTVTLQPAAKPEAAPQAIAQTPFGAMLDRDQLKGQWNHVALTFDGQRMQMFVNGQMVIDQPLPIPGPAAEFGGLILGGHRAGVGRNFDGAIDEVAIWQRVLSAAELQSLYGNGKPAKIGQ</sequence>
<evidence type="ECO:0000256" key="2">
    <source>
        <dbReference type="ARBA" id="ARBA00023157"/>
    </source>
</evidence>
<dbReference type="RefSeq" id="WP_145348074.1">
    <property type="nucleotide sequence ID" value="NZ_CP036261.1"/>
</dbReference>
<dbReference type="Proteomes" id="UP000319557">
    <property type="component" value="Chromosome"/>
</dbReference>
<dbReference type="InterPro" id="IPR029052">
    <property type="entry name" value="Metallo-depent_PP-like"/>
</dbReference>
<evidence type="ECO:0000259" key="3">
    <source>
        <dbReference type="SMART" id="SM00560"/>
    </source>
</evidence>
<dbReference type="Pfam" id="PF13385">
    <property type="entry name" value="Laminin_G_3"/>
    <property type="match status" value="1"/>
</dbReference>
<organism evidence="4 5">
    <name type="scientific">Rosistilla ulvae</name>
    <dbReference type="NCBI Taxonomy" id="1930277"/>
    <lineage>
        <taxon>Bacteria</taxon>
        <taxon>Pseudomonadati</taxon>
        <taxon>Planctomycetota</taxon>
        <taxon>Planctomycetia</taxon>
        <taxon>Pirellulales</taxon>
        <taxon>Pirellulaceae</taxon>
        <taxon>Rosistilla</taxon>
    </lineage>
</organism>
<dbReference type="AlphaFoldDB" id="A0A517M5S8"/>
<dbReference type="EMBL" id="CP036261">
    <property type="protein sequence ID" value="QDS90221.1"/>
    <property type="molecule type" value="Genomic_DNA"/>
</dbReference>
<dbReference type="Gene3D" id="2.60.120.200">
    <property type="match status" value="1"/>
</dbReference>
<feature type="domain" description="LamG-like jellyroll fold" evidence="3">
    <location>
        <begin position="535"/>
        <end position="697"/>
    </location>
</feature>
<keyword evidence="4" id="KW-0378">Hydrolase</keyword>
<dbReference type="GO" id="GO:0004035">
    <property type="term" value="F:alkaline phosphatase activity"/>
    <property type="evidence" value="ECO:0007669"/>
    <property type="project" value="UniProtKB-EC"/>
</dbReference>
<gene>
    <name evidence="4" type="primary">phoD</name>
    <name evidence="4" type="ORF">EC9_44280</name>
</gene>
<keyword evidence="1" id="KW-0732">Signal</keyword>
<dbReference type="Gene3D" id="3.60.21.70">
    <property type="entry name" value="PhoD-like phosphatase"/>
    <property type="match status" value="1"/>
</dbReference>
<dbReference type="CDD" id="cd07389">
    <property type="entry name" value="MPP_PhoD"/>
    <property type="match status" value="1"/>
</dbReference>
<dbReference type="PANTHER" id="PTHR33987">
    <property type="entry name" value="CALCINEURIN-LIKE METALLO-PHOSPHOESTERASE SUPERFAMILY PROTEIN"/>
    <property type="match status" value="1"/>
</dbReference>
<name>A0A517M5S8_9BACT</name>
<dbReference type="InterPro" id="IPR018946">
    <property type="entry name" value="PhoD-like_MPP"/>
</dbReference>
<dbReference type="SUPFAM" id="SSF56300">
    <property type="entry name" value="Metallo-dependent phosphatases"/>
    <property type="match status" value="1"/>
</dbReference>